<keyword evidence="3" id="KW-0444">Lipid biosynthesis</keyword>
<proteinExistence type="predicted"/>
<keyword evidence="2" id="KW-1003">Cell membrane</keyword>
<dbReference type="SMART" id="SM00062">
    <property type="entry name" value="PBPb"/>
    <property type="match status" value="1"/>
</dbReference>
<feature type="transmembrane region" description="Helical" evidence="12">
    <location>
        <begin position="153"/>
        <end position="170"/>
    </location>
</feature>
<keyword evidence="6" id="KW-0732">Signal</keyword>
<evidence type="ECO:0000256" key="5">
    <source>
        <dbReference type="ARBA" id="ARBA00022692"/>
    </source>
</evidence>
<gene>
    <name evidence="14" type="ORF">S01H4_11308</name>
</gene>
<evidence type="ECO:0000256" key="8">
    <source>
        <dbReference type="ARBA" id="ARBA00023098"/>
    </source>
</evidence>
<dbReference type="InterPro" id="IPR001638">
    <property type="entry name" value="Solute-binding_3/MltF_N"/>
</dbReference>
<dbReference type="SUPFAM" id="SSF53850">
    <property type="entry name" value="Periplasmic binding protein-like II"/>
    <property type="match status" value="1"/>
</dbReference>
<evidence type="ECO:0000313" key="14">
    <source>
        <dbReference type="EMBL" id="GAG54452.1"/>
    </source>
</evidence>
<evidence type="ECO:0000256" key="12">
    <source>
        <dbReference type="SAM" id="Phobius"/>
    </source>
</evidence>
<sequence length="228" mass="25521">GTDAAYPPLENVEAGEFVGFDIDLAKEVANRLGFEAEIINTAWDGIFPALIAHKFDVVISAVTITEDRDKEMDFSDPYLDSDQSIATKEDSGIKAKADLKDKILGVQIGTTGELTAKEIDEEIGVLLLTSPLSVLILYLIIIPIIILITNDSFMSASIGFLIFPLILWFLEKNIWLVIFGILIAVVIIIRHLEELKTYFSGRRELNSIVEKIRNYILRKNSQKQNTHL</sequence>
<dbReference type="Gene3D" id="3.40.190.10">
    <property type="entry name" value="Periplasmic binding protein-like II"/>
    <property type="match status" value="2"/>
</dbReference>
<feature type="non-terminal residue" evidence="14">
    <location>
        <position position="1"/>
    </location>
</feature>
<organism evidence="14">
    <name type="scientific">marine sediment metagenome</name>
    <dbReference type="NCBI Taxonomy" id="412755"/>
    <lineage>
        <taxon>unclassified sequences</taxon>
        <taxon>metagenomes</taxon>
        <taxon>ecological metagenomes</taxon>
    </lineage>
</organism>
<dbReference type="PROSITE" id="PS01039">
    <property type="entry name" value="SBP_BACTERIAL_3"/>
    <property type="match status" value="1"/>
</dbReference>
<keyword evidence="5 12" id="KW-0812">Transmembrane</keyword>
<keyword evidence="4" id="KW-0808">Transferase</keyword>
<reference evidence="14" key="1">
    <citation type="journal article" date="2014" name="Front. Microbiol.">
        <title>High frequency of phylogenetically diverse reductive dehalogenase-homologous genes in deep subseafloor sedimentary metagenomes.</title>
        <authorList>
            <person name="Kawai M."/>
            <person name="Futagami T."/>
            <person name="Toyoda A."/>
            <person name="Takaki Y."/>
            <person name="Nishi S."/>
            <person name="Hori S."/>
            <person name="Arai W."/>
            <person name="Tsubouchi T."/>
            <person name="Morono Y."/>
            <person name="Uchiyama I."/>
            <person name="Ito T."/>
            <person name="Fujiyama A."/>
            <person name="Inagaki F."/>
            <person name="Takami H."/>
        </authorList>
    </citation>
    <scope>NUCLEOTIDE SEQUENCE</scope>
    <source>
        <strain evidence="14">Expedition CK06-06</strain>
    </source>
</reference>
<dbReference type="GO" id="GO:0005886">
    <property type="term" value="C:plasma membrane"/>
    <property type="evidence" value="ECO:0007669"/>
    <property type="project" value="InterPro"/>
</dbReference>
<dbReference type="PANTHER" id="PTHR35936:SF17">
    <property type="entry name" value="ARGININE-BINDING EXTRACELLULAR PROTEIN ARTP"/>
    <property type="match status" value="1"/>
</dbReference>
<evidence type="ECO:0000256" key="11">
    <source>
        <dbReference type="ARBA" id="ARBA00023264"/>
    </source>
</evidence>
<keyword evidence="8" id="KW-0443">Lipid metabolism</keyword>
<protein>
    <recommendedName>
        <fullName evidence="13">Solute-binding protein family 3/N-terminal domain-containing protein</fullName>
    </recommendedName>
</protein>
<accession>X0Z7W0</accession>
<dbReference type="Pfam" id="PF02660">
    <property type="entry name" value="G3P_acyltransf"/>
    <property type="match status" value="1"/>
</dbReference>
<dbReference type="Pfam" id="PF00497">
    <property type="entry name" value="SBP_bac_3"/>
    <property type="match status" value="1"/>
</dbReference>
<evidence type="ECO:0000256" key="6">
    <source>
        <dbReference type="ARBA" id="ARBA00022729"/>
    </source>
</evidence>
<evidence type="ECO:0000256" key="4">
    <source>
        <dbReference type="ARBA" id="ARBA00022679"/>
    </source>
</evidence>
<dbReference type="EMBL" id="BART01004537">
    <property type="protein sequence ID" value="GAG54452.1"/>
    <property type="molecule type" value="Genomic_DNA"/>
</dbReference>
<evidence type="ECO:0000256" key="3">
    <source>
        <dbReference type="ARBA" id="ARBA00022516"/>
    </source>
</evidence>
<dbReference type="GO" id="GO:0043772">
    <property type="term" value="F:acyl-phosphate glycerol-3-phosphate acyltransferase activity"/>
    <property type="evidence" value="ECO:0007669"/>
    <property type="project" value="InterPro"/>
</dbReference>
<dbReference type="InterPro" id="IPR003811">
    <property type="entry name" value="G3P_acylTferase_PlsY"/>
</dbReference>
<evidence type="ECO:0000256" key="7">
    <source>
        <dbReference type="ARBA" id="ARBA00022989"/>
    </source>
</evidence>
<evidence type="ECO:0000256" key="1">
    <source>
        <dbReference type="ARBA" id="ARBA00004196"/>
    </source>
</evidence>
<dbReference type="PANTHER" id="PTHR35936">
    <property type="entry name" value="MEMBRANE-BOUND LYTIC MUREIN TRANSGLYCOSYLASE F"/>
    <property type="match status" value="1"/>
</dbReference>
<keyword evidence="10" id="KW-0594">Phospholipid biosynthesis</keyword>
<name>X0Z7W0_9ZZZZ</name>
<keyword evidence="11" id="KW-1208">Phospholipid metabolism</keyword>
<dbReference type="GO" id="GO:0008654">
    <property type="term" value="P:phospholipid biosynthetic process"/>
    <property type="evidence" value="ECO:0007669"/>
    <property type="project" value="UniProtKB-KW"/>
</dbReference>
<dbReference type="InterPro" id="IPR018313">
    <property type="entry name" value="SBP_3_CS"/>
</dbReference>
<evidence type="ECO:0000259" key="13">
    <source>
        <dbReference type="SMART" id="SM00062"/>
    </source>
</evidence>
<feature type="transmembrane region" description="Helical" evidence="12">
    <location>
        <begin position="123"/>
        <end position="146"/>
    </location>
</feature>
<evidence type="ECO:0000256" key="2">
    <source>
        <dbReference type="ARBA" id="ARBA00022475"/>
    </source>
</evidence>
<dbReference type="GO" id="GO:0030313">
    <property type="term" value="C:cell envelope"/>
    <property type="evidence" value="ECO:0007669"/>
    <property type="project" value="UniProtKB-SubCell"/>
</dbReference>
<evidence type="ECO:0000256" key="9">
    <source>
        <dbReference type="ARBA" id="ARBA00023136"/>
    </source>
</evidence>
<comment type="caution">
    <text evidence="14">The sequence shown here is derived from an EMBL/GenBank/DDBJ whole genome shotgun (WGS) entry which is preliminary data.</text>
</comment>
<keyword evidence="9 12" id="KW-0472">Membrane</keyword>
<evidence type="ECO:0000256" key="10">
    <source>
        <dbReference type="ARBA" id="ARBA00023209"/>
    </source>
</evidence>
<feature type="transmembrane region" description="Helical" evidence="12">
    <location>
        <begin position="176"/>
        <end position="193"/>
    </location>
</feature>
<keyword evidence="7 12" id="KW-1133">Transmembrane helix</keyword>
<dbReference type="AlphaFoldDB" id="X0Z7W0"/>
<comment type="subcellular location">
    <subcellularLocation>
        <location evidence="1">Cell envelope</location>
    </subcellularLocation>
</comment>
<feature type="domain" description="Solute-binding protein family 3/N-terminal" evidence="13">
    <location>
        <begin position="1"/>
        <end position="224"/>
    </location>
</feature>